<dbReference type="AlphaFoldDB" id="A0A8F9TUC0"/>
<dbReference type="InterPro" id="IPR051679">
    <property type="entry name" value="DASS-Related_Transporters"/>
</dbReference>
<dbReference type="GO" id="GO:0005886">
    <property type="term" value="C:plasma membrane"/>
    <property type="evidence" value="ECO:0007669"/>
    <property type="project" value="TreeGrafter"/>
</dbReference>
<dbReference type="PANTHER" id="PTHR43652">
    <property type="entry name" value="BASIC AMINO ACID ANTIPORTER YFCC-RELATED"/>
    <property type="match status" value="1"/>
</dbReference>
<evidence type="ECO:0000256" key="3">
    <source>
        <dbReference type="ARBA" id="ARBA00022692"/>
    </source>
</evidence>
<dbReference type="GO" id="GO:0008324">
    <property type="term" value="F:monoatomic cation transmembrane transporter activity"/>
    <property type="evidence" value="ECO:0007669"/>
    <property type="project" value="InterPro"/>
</dbReference>
<feature type="transmembrane region" description="Helical" evidence="7">
    <location>
        <begin position="446"/>
        <end position="466"/>
    </location>
</feature>
<dbReference type="Gene3D" id="3.30.70.1450">
    <property type="entry name" value="Regulator of K+ conductance, C-terminal domain"/>
    <property type="match status" value="2"/>
</dbReference>
<evidence type="ECO:0000259" key="8">
    <source>
        <dbReference type="PROSITE" id="PS51202"/>
    </source>
</evidence>
<feature type="transmembrane region" description="Helical" evidence="7">
    <location>
        <begin position="108"/>
        <end position="127"/>
    </location>
</feature>
<feature type="transmembrane region" description="Helical" evidence="7">
    <location>
        <begin position="181"/>
        <end position="201"/>
    </location>
</feature>
<keyword evidence="6 7" id="KW-0472">Membrane</keyword>
<evidence type="ECO:0000256" key="1">
    <source>
        <dbReference type="ARBA" id="ARBA00004141"/>
    </source>
</evidence>
<feature type="domain" description="RCK C-terminal" evidence="8">
    <location>
        <begin position="299"/>
        <end position="383"/>
    </location>
</feature>
<feature type="transmembrane region" description="Helical" evidence="7">
    <location>
        <begin position="531"/>
        <end position="556"/>
    </location>
</feature>
<reference evidence="9" key="1">
    <citation type="submission" date="2021-08" db="EMBL/GenBank/DDBJ databases">
        <title>Genome of a novel bacterium of the phylum Verrucomicrobia, Oleiharenicola sp. KSB-15.</title>
        <authorList>
            <person name="Chung J.-H."/>
            <person name="Ahn J.-H."/>
            <person name="Yoon Y."/>
            <person name="Kim D.-Y."/>
            <person name="An S.-H."/>
            <person name="Park I."/>
            <person name="Yeon J."/>
        </authorList>
    </citation>
    <scope>NUCLEOTIDE SEQUENCE</scope>
    <source>
        <strain evidence="9">KSB-15</strain>
    </source>
</reference>
<dbReference type="KEGG" id="ole:K0B96_11460"/>
<proteinExistence type="predicted"/>
<evidence type="ECO:0000256" key="2">
    <source>
        <dbReference type="ARBA" id="ARBA00022448"/>
    </source>
</evidence>
<dbReference type="Pfam" id="PF02080">
    <property type="entry name" value="TrkA_C"/>
    <property type="match status" value="2"/>
</dbReference>
<keyword evidence="10" id="KW-1185">Reference proteome</keyword>
<comment type="subcellular location">
    <subcellularLocation>
        <location evidence="1">Membrane</location>
        <topology evidence="1">Multi-pass membrane protein</topology>
    </subcellularLocation>
</comment>
<evidence type="ECO:0000256" key="7">
    <source>
        <dbReference type="SAM" id="Phobius"/>
    </source>
</evidence>
<evidence type="ECO:0000256" key="4">
    <source>
        <dbReference type="ARBA" id="ARBA00022737"/>
    </source>
</evidence>
<evidence type="ECO:0000256" key="6">
    <source>
        <dbReference type="ARBA" id="ARBA00023136"/>
    </source>
</evidence>
<keyword evidence="5 7" id="KW-1133">Transmembrane helix</keyword>
<dbReference type="EMBL" id="CP080507">
    <property type="protein sequence ID" value="QYM77928.1"/>
    <property type="molecule type" value="Genomic_DNA"/>
</dbReference>
<feature type="transmembrane region" description="Helical" evidence="7">
    <location>
        <begin position="139"/>
        <end position="161"/>
    </location>
</feature>
<dbReference type="RefSeq" id="WP_220161032.1">
    <property type="nucleotide sequence ID" value="NZ_CP080507.1"/>
</dbReference>
<keyword evidence="2" id="KW-0813">Transport</keyword>
<feature type="domain" description="RCK C-terminal" evidence="8">
    <location>
        <begin position="208"/>
        <end position="291"/>
    </location>
</feature>
<name>A0A8F9TUC0_9BACT</name>
<protein>
    <submittedName>
        <fullName evidence="9">SLC13 family permease</fullName>
    </submittedName>
</protein>
<dbReference type="Pfam" id="PF03600">
    <property type="entry name" value="CitMHS"/>
    <property type="match status" value="1"/>
</dbReference>
<feature type="transmembrane region" description="Helical" evidence="7">
    <location>
        <begin position="404"/>
        <end position="434"/>
    </location>
</feature>
<gene>
    <name evidence="9" type="ORF">K0B96_11460</name>
</gene>
<evidence type="ECO:0000313" key="9">
    <source>
        <dbReference type="EMBL" id="QYM77928.1"/>
    </source>
</evidence>
<dbReference type="SUPFAM" id="SSF116726">
    <property type="entry name" value="TrkA C-terminal domain-like"/>
    <property type="match status" value="2"/>
</dbReference>
<dbReference type="InterPro" id="IPR036721">
    <property type="entry name" value="RCK_C_sf"/>
</dbReference>
<dbReference type="PROSITE" id="PS51202">
    <property type="entry name" value="RCK_C"/>
    <property type="match status" value="2"/>
</dbReference>
<keyword evidence="3 7" id="KW-0812">Transmembrane</keyword>
<accession>A0A8F9TUC0</accession>
<evidence type="ECO:0000313" key="10">
    <source>
        <dbReference type="Proteomes" id="UP000825051"/>
    </source>
</evidence>
<organism evidence="9 10">
    <name type="scientific">Horticoccus luteus</name>
    <dbReference type="NCBI Taxonomy" id="2862869"/>
    <lineage>
        <taxon>Bacteria</taxon>
        <taxon>Pseudomonadati</taxon>
        <taxon>Verrucomicrobiota</taxon>
        <taxon>Opitutia</taxon>
        <taxon>Opitutales</taxon>
        <taxon>Opitutaceae</taxon>
        <taxon>Horticoccus</taxon>
    </lineage>
</organism>
<dbReference type="InterPro" id="IPR004680">
    <property type="entry name" value="Cit_transptr-like_dom"/>
</dbReference>
<dbReference type="PANTHER" id="PTHR43652:SF2">
    <property type="entry name" value="BASIC AMINO ACID ANTIPORTER YFCC-RELATED"/>
    <property type="match status" value="1"/>
</dbReference>
<dbReference type="Proteomes" id="UP000825051">
    <property type="component" value="Chromosome"/>
</dbReference>
<feature type="transmembrane region" description="Helical" evidence="7">
    <location>
        <begin position="473"/>
        <end position="496"/>
    </location>
</feature>
<evidence type="ECO:0000256" key="5">
    <source>
        <dbReference type="ARBA" id="ARBA00022989"/>
    </source>
</evidence>
<feature type="transmembrane region" description="Helical" evidence="7">
    <location>
        <begin position="568"/>
        <end position="588"/>
    </location>
</feature>
<keyword evidence="4" id="KW-0677">Repeat</keyword>
<feature type="transmembrane region" description="Helical" evidence="7">
    <location>
        <begin position="50"/>
        <end position="71"/>
    </location>
</feature>
<dbReference type="InterPro" id="IPR006037">
    <property type="entry name" value="RCK_C"/>
</dbReference>
<sequence length="591" mass="63284">MTFQIGLLLSLIAVALVFFSLEWVSADVVGLGLLLALVLTGLLPAERAFASFGSDTVLMILGLLIMTAALLKTGVVDLAGRAILKYAGTRVNPLLFVIMLGVGTLSAFISNTAATAFFVPVVMGLAVKARTSPSRLLMPVAFASILSSSVTLISTSTNLVINGLLTSAHLRPMTMFELTPVGLPIALVGLLYMFFIGRRFIPERASAQGAFDTFGMRSYLTEVLVLPDSPLVGQTLGESNLGRELDLSVLRVVRGERYLLPQSDMVIAAGDVLLVEGERADVLHVKDTAGIEIRPEMTLSEPDLRSEDAALVEALIVPGSPFIGRTLRGLGFRENFGLQVLGVNRHGRNLLRKLGQIALRVGDVLLIQGRRTRLVRLNTDRAISILNAVEDQTIDHARAWRATLIFVASLALAVTNLVPLAVAVLLGAFAVLATRCVSPADAYREVEWRVVILIACMLALGAAMTATGTAEYLASLVAGVTAHASPLWLLAGFFLLTVALTQPMSNQAAAAVILPIAIHTAQNLHLNPRTFAMTIAIAASCSYITPLEPACLMVYGPGRYRFSDFPRVGAPLVLIIFVLVMLLAPHIWPLR</sequence>
<dbReference type="GO" id="GO:0006813">
    <property type="term" value="P:potassium ion transport"/>
    <property type="evidence" value="ECO:0007669"/>
    <property type="project" value="InterPro"/>
</dbReference>